<evidence type="ECO:0000313" key="1">
    <source>
        <dbReference type="EMBL" id="EKY01225.1"/>
    </source>
</evidence>
<evidence type="ECO:0000313" key="2">
    <source>
        <dbReference type="Proteomes" id="UP000010433"/>
    </source>
</evidence>
<dbReference type="EMBL" id="AMEP01000074">
    <property type="protein sequence ID" value="EKY01225.1"/>
    <property type="molecule type" value="Genomic_DNA"/>
</dbReference>
<comment type="caution">
    <text evidence="1">The sequence shown here is derived from an EMBL/GenBank/DDBJ whole genome shotgun (WGS) entry which is preliminary data.</text>
</comment>
<organism evidence="1 2">
    <name type="scientific">Hoylesella saccharolytica F0055</name>
    <dbReference type="NCBI Taxonomy" id="1127699"/>
    <lineage>
        <taxon>Bacteria</taxon>
        <taxon>Pseudomonadati</taxon>
        <taxon>Bacteroidota</taxon>
        <taxon>Bacteroidia</taxon>
        <taxon>Bacteroidales</taxon>
        <taxon>Prevotellaceae</taxon>
        <taxon>Hoylesella</taxon>
    </lineage>
</organism>
<accession>L1ND64</accession>
<dbReference type="AlphaFoldDB" id="L1ND64"/>
<protein>
    <submittedName>
        <fullName evidence="1">Uncharacterized protein</fullName>
    </submittedName>
</protein>
<proteinExistence type="predicted"/>
<sequence>MYTITIQKSLFLFHALLFSFSDIDQTLLPTARIYFILPRLLSNRNFFNLLLHI</sequence>
<dbReference type="HOGENOM" id="CLU_3064851_0_0_10"/>
<dbReference type="Proteomes" id="UP000010433">
    <property type="component" value="Unassembled WGS sequence"/>
</dbReference>
<gene>
    <name evidence="1" type="ORF">HMPREF9151_01083</name>
</gene>
<name>L1ND64_9BACT</name>
<dbReference type="STRING" id="1127699.HMPREF9151_01083"/>
<reference evidence="1 2" key="1">
    <citation type="submission" date="2012-05" db="EMBL/GenBank/DDBJ databases">
        <authorList>
            <person name="Weinstock G."/>
            <person name="Sodergren E."/>
            <person name="Lobos E.A."/>
            <person name="Fulton L."/>
            <person name="Fulton R."/>
            <person name="Courtney L."/>
            <person name="Fronick C."/>
            <person name="O'Laughlin M."/>
            <person name="Godfrey J."/>
            <person name="Wilson R.M."/>
            <person name="Miner T."/>
            <person name="Farmer C."/>
            <person name="Delehaunty K."/>
            <person name="Cordes M."/>
            <person name="Minx P."/>
            <person name="Tomlinson C."/>
            <person name="Chen J."/>
            <person name="Wollam A."/>
            <person name="Pepin K.H."/>
            <person name="Bhonagiri V."/>
            <person name="Zhang X."/>
            <person name="Suruliraj S."/>
            <person name="Warren W."/>
            <person name="Mitreva M."/>
            <person name="Mardis E.R."/>
            <person name="Wilson R.K."/>
        </authorList>
    </citation>
    <scope>NUCLEOTIDE SEQUENCE [LARGE SCALE GENOMIC DNA]</scope>
    <source>
        <strain evidence="1 2">F0055</strain>
    </source>
</reference>
<keyword evidence="2" id="KW-1185">Reference proteome</keyword>